<feature type="domain" description="AMP-dependent synthetase/ligase" evidence="3">
    <location>
        <begin position="81"/>
        <end position="266"/>
    </location>
</feature>
<feature type="domain" description="Acetyl-coenzyme A synthetase N-terminal" evidence="4">
    <location>
        <begin position="23"/>
        <end position="79"/>
    </location>
</feature>
<keyword evidence="5" id="KW-0436">Ligase</keyword>
<comment type="similarity">
    <text evidence="1">Belongs to the ATP-dependent AMP-binding enzyme family.</text>
</comment>
<dbReference type="InterPro" id="IPR000873">
    <property type="entry name" value="AMP-dep_synth/lig_dom"/>
</dbReference>
<dbReference type="Proteomes" id="UP000218807">
    <property type="component" value="Unassembled WGS sequence"/>
</dbReference>
<keyword evidence="6" id="KW-1185">Reference proteome</keyword>
<gene>
    <name evidence="5" type="ORF">CPT34_06845</name>
</gene>
<dbReference type="Pfam" id="PF00501">
    <property type="entry name" value="AMP-binding"/>
    <property type="match status" value="1"/>
</dbReference>
<evidence type="ECO:0000256" key="1">
    <source>
        <dbReference type="ARBA" id="ARBA00006432"/>
    </source>
</evidence>
<evidence type="ECO:0000259" key="4">
    <source>
        <dbReference type="Pfam" id="PF16177"/>
    </source>
</evidence>
<comment type="caution">
    <text evidence="5">The sequence shown here is derived from an EMBL/GenBank/DDBJ whole genome shotgun (WGS) entry which is preliminary data.</text>
</comment>
<dbReference type="InterPro" id="IPR042099">
    <property type="entry name" value="ANL_N_sf"/>
</dbReference>
<feature type="non-terminal residue" evidence="5">
    <location>
        <position position="266"/>
    </location>
</feature>
<name>A0A2A5KWU3_9HYPH</name>
<dbReference type="InterPro" id="IPR032387">
    <property type="entry name" value="ACAS_N"/>
</dbReference>
<dbReference type="AlphaFoldDB" id="A0A2A5KWU3"/>
<evidence type="ECO:0000259" key="3">
    <source>
        <dbReference type="Pfam" id="PF00501"/>
    </source>
</evidence>
<keyword evidence="2" id="KW-0007">Acetylation</keyword>
<dbReference type="Gene3D" id="3.40.50.12780">
    <property type="entry name" value="N-terminal domain of ligase-like"/>
    <property type="match status" value="1"/>
</dbReference>
<evidence type="ECO:0000313" key="5">
    <source>
        <dbReference type="EMBL" id="PCK81532.1"/>
    </source>
</evidence>
<dbReference type="GO" id="GO:0005829">
    <property type="term" value="C:cytosol"/>
    <property type="evidence" value="ECO:0007669"/>
    <property type="project" value="TreeGrafter"/>
</dbReference>
<sequence>MAIEAYAVPRAIRAGAFIDRERYEKWYEESIENPDKFWGKHGKRIDWCKPYTKVKNTSFTGRVSIKWFEDGQTNVSYNCIDRHLKTNGDQVAIIWEGDNPYIDKKITYNELYEHVCRMANVLKKHGVKKGDRVTIYMPMIPEAAYAMLACARIGAVHSVVFGGFSPEALAGRIVDCESTFVITCDEGLRGGKPVPLKDNTDTAIHIAARQHVNVSKVLVVRRTGGKTGWAPGRDLWYHQEIATVKAECPPVKMKAEDPLFILYTSG</sequence>
<dbReference type="GO" id="GO:0006085">
    <property type="term" value="P:acetyl-CoA biosynthetic process"/>
    <property type="evidence" value="ECO:0007669"/>
    <property type="project" value="TreeGrafter"/>
</dbReference>
<dbReference type="Pfam" id="PF16177">
    <property type="entry name" value="ACAS_N"/>
    <property type="match status" value="1"/>
</dbReference>
<protein>
    <submittedName>
        <fullName evidence="5">Acetyl-coenzyme A synthetase</fullName>
        <ecNumber evidence="5">6.2.1.1</ecNumber>
    </submittedName>
</protein>
<dbReference type="GO" id="GO:0003987">
    <property type="term" value="F:acetate-CoA ligase activity"/>
    <property type="evidence" value="ECO:0007669"/>
    <property type="project" value="UniProtKB-EC"/>
</dbReference>
<dbReference type="EC" id="6.2.1.1" evidence="5"/>
<reference evidence="5 6" key="1">
    <citation type="submission" date="2017-09" db="EMBL/GenBank/DDBJ databases">
        <title>Comparative genomics of rhizobia isolated from Phaseolus vulgaris in China.</title>
        <authorList>
            <person name="Tong W."/>
        </authorList>
    </citation>
    <scope>NUCLEOTIDE SEQUENCE [LARGE SCALE GENOMIC DNA]</scope>
    <source>
        <strain evidence="5 6">L101</strain>
    </source>
</reference>
<dbReference type="PANTHER" id="PTHR24095">
    <property type="entry name" value="ACETYL-COENZYME A SYNTHETASE"/>
    <property type="match status" value="1"/>
</dbReference>
<organism evidence="5 6">
    <name type="scientific">Rhizobium sophoriradicis</name>
    <dbReference type="NCBI Taxonomy" id="1535245"/>
    <lineage>
        <taxon>Bacteria</taxon>
        <taxon>Pseudomonadati</taxon>
        <taxon>Pseudomonadota</taxon>
        <taxon>Alphaproteobacteria</taxon>
        <taxon>Hyphomicrobiales</taxon>
        <taxon>Rhizobiaceae</taxon>
        <taxon>Rhizobium/Agrobacterium group</taxon>
        <taxon>Rhizobium</taxon>
    </lineage>
</organism>
<dbReference type="PANTHER" id="PTHR24095:SF14">
    <property type="entry name" value="ACETYL-COENZYME A SYNTHETASE 1"/>
    <property type="match status" value="1"/>
</dbReference>
<proteinExistence type="inferred from homology"/>
<dbReference type="EMBL" id="NXDM01000005">
    <property type="protein sequence ID" value="PCK81532.1"/>
    <property type="molecule type" value="Genomic_DNA"/>
</dbReference>
<dbReference type="SUPFAM" id="SSF56801">
    <property type="entry name" value="Acetyl-CoA synthetase-like"/>
    <property type="match status" value="1"/>
</dbReference>
<accession>A0A2A5KWU3</accession>
<evidence type="ECO:0000313" key="6">
    <source>
        <dbReference type="Proteomes" id="UP000218807"/>
    </source>
</evidence>
<dbReference type="RefSeq" id="WP_143539916.1">
    <property type="nucleotide sequence ID" value="NZ_NXDM01000005.1"/>
</dbReference>
<evidence type="ECO:0000256" key="2">
    <source>
        <dbReference type="ARBA" id="ARBA00022990"/>
    </source>
</evidence>